<evidence type="ECO:0000313" key="8">
    <source>
        <dbReference type="EMBL" id="RVW61078.1"/>
    </source>
</evidence>
<dbReference type="EMBL" id="QGNW01000843">
    <property type="protein sequence ID" value="RVW61078.1"/>
    <property type="molecule type" value="Genomic_DNA"/>
</dbReference>
<dbReference type="Pfam" id="PF08284">
    <property type="entry name" value="RVP_2"/>
    <property type="match status" value="1"/>
</dbReference>
<dbReference type="PANTHER" id="PTHR15503:SF45">
    <property type="entry name" value="RNA-DIRECTED DNA POLYMERASE HOMOLOG"/>
    <property type="match status" value="1"/>
</dbReference>
<name>A0A438FM41_VITVI</name>
<organism evidence="8 9">
    <name type="scientific">Vitis vinifera</name>
    <name type="common">Grape</name>
    <dbReference type="NCBI Taxonomy" id="29760"/>
    <lineage>
        <taxon>Eukaryota</taxon>
        <taxon>Viridiplantae</taxon>
        <taxon>Streptophyta</taxon>
        <taxon>Embryophyta</taxon>
        <taxon>Tracheophyta</taxon>
        <taxon>Spermatophyta</taxon>
        <taxon>Magnoliopsida</taxon>
        <taxon>eudicotyledons</taxon>
        <taxon>Gunneridae</taxon>
        <taxon>Pentapetalae</taxon>
        <taxon>rosids</taxon>
        <taxon>Vitales</taxon>
        <taxon>Vitaceae</taxon>
        <taxon>Viteae</taxon>
        <taxon>Vitis</taxon>
    </lineage>
</organism>
<feature type="domain" description="Chromo" evidence="7">
    <location>
        <begin position="706"/>
        <end position="758"/>
    </location>
</feature>
<evidence type="ECO:0000256" key="1">
    <source>
        <dbReference type="ARBA" id="ARBA00022679"/>
    </source>
</evidence>
<dbReference type="InterPro" id="IPR032567">
    <property type="entry name" value="RTL1-rel"/>
</dbReference>
<dbReference type="InterPro" id="IPR043502">
    <property type="entry name" value="DNA/RNA_pol_sf"/>
</dbReference>
<evidence type="ECO:0000256" key="2">
    <source>
        <dbReference type="ARBA" id="ARBA00022695"/>
    </source>
</evidence>
<evidence type="ECO:0000259" key="7">
    <source>
        <dbReference type="PROSITE" id="PS50013"/>
    </source>
</evidence>
<dbReference type="GO" id="GO:0016787">
    <property type="term" value="F:hydrolase activity"/>
    <property type="evidence" value="ECO:0007669"/>
    <property type="project" value="UniProtKB-KW"/>
</dbReference>
<dbReference type="GO" id="GO:0003676">
    <property type="term" value="F:nucleic acid binding"/>
    <property type="evidence" value="ECO:0007669"/>
    <property type="project" value="InterPro"/>
</dbReference>
<reference evidence="8 9" key="1">
    <citation type="journal article" date="2018" name="PLoS Genet.">
        <title>Population sequencing reveals clonal diversity and ancestral inbreeding in the grapevine cultivar Chardonnay.</title>
        <authorList>
            <person name="Roach M.J."/>
            <person name="Johnson D.L."/>
            <person name="Bohlmann J."/>
            <person name="van Vuuren H.J."/>
            <person name="Jones S.J."/>
            <person name="Pretorius I.S."/>
            <person name="Schmidt S.A."/>
            <person name="Borneman A.R."/>
        </authorList>
    </citation>
    <scope>NUCLEOTIDE SEQUENCE [LARGE SCALE GENOMIC DNA]</scope>
    <source>
        <strain evidence="9">cv. Chardonnay</strain>
        <tissue evidence="8">Leaf</tissue>
    </source>
</reference>
<keyword evidence="4" id="KW-0255">Endonuclease</keyword>
<dbReference type="GO" id="GO:0003964">
    <property type="term" value="F:RNA-directed DNA polymerase activity"/>
    <property type="evidence" value="ECO:0007669"/>
    <property type="project" value="UniProtKB-KW"/>
</dbReference>
<evidence type="ECO:0000256" key="3">
    <source>
        <dbReference type="ARBA" id="ARBA00022722"/>
    </source>
</evidence>
<dbReference type="InterPro" id="IPR021109">
    <property type="entry name" value="Peptidase_aspartic_dom_sf"/>
</dbReference>
<accession>A0A438FM41</accession>
<keyword evidence="3" id="KW-0540">Nuclease</keyword>
<sequence>MSQIEAMKRFMVMQPSSFNGEPNAEAAEHWLRRMKRILVGLDIPEERRVSLVACMLVDKADFWWESMKRVYDTEMMIWEEFERTFLSKYFGEVAKHAKRMEFEHLIQGTMSVQEYESRFSELSRFALRMISEEGEKARRTLRRPTKFESKEGIEKGNKEWGKVPRAIGPTTEAEDGRPLMEGFPIARRTAGSTSVSGRFSAAAGSAFLAPSLSVALLPDATFTPSNAESQDNYHELDRICKGCIITLADRALNVDLRILDMTGYDVILGMDWLPVYRAFIDCHRRRIIFCLPDGFEDVFPYELPGLPPHIEFDFSIEVYLGTDPISVSPYRMAPLELKELKTQLEELLSKGFIHPSTSPWGAPVLFVKKKDDTLRNSSDHSKVEAVQEWQRLTNVFEVRSFLGLAGYIGVEVEIDHYPNVNCSYYGELFTVYCDASTMGLGCVLMQQGKVVAYASRQLKQHEWNYPTHDLELAAVVQRRWMETLEDYDFALHYHSGKLLRILSYVLVGRTWSMLVQLCVPRDVELRNELLADAHKAMYTIHPGIPRLKAEHQRSVGLLQPLLVLEWKWDHITMDFVMGLPRTRTMKTTDSMNSLAKLYIQEIVRLHGIPLSIVSDKDPKWSIRKSDPDLRRHVKLVFWTLDESGEDYLPLAEFAYNNSYQSSIGTTPYETLYGRPCRWPLCWIKMDPTWVVDLQDVQISEYTSYVEEPLRILEVAEHRFRNKVILAIKVWWQHHGIKEATWEPKEEMRRHYPQLFYDF</sequence>
<dbReference type="Gene3D" id="3.10.10.10">
    <property type="entry name" value="HIV Type 1 Reverse Transcriptase, subunit A, domain 1"/>
    <property type="match status" value="1"/>
</dbReference>
<dbReference type="InterPro" id="IPR012337">
    <property type="entry name" value="RNaseH-like_sf"/>
</dbReference>
<dbReference type="InterPro" id="IPR036397">
    <property type="entry name" value="RNaseH_sf"/>
</dbReference>
<dbReference type="PANTHER" id="PTHR15503">
    <property type="entry name" value="LDOC1 RELATED"/>
    <property type="match status" value="1"/>
</dbReference>
<dbReference type="InterPro" id="IPR005162">
    <property type="entry name" value="Retrotrans_gag_dom"/>
</dbReference>
<dbReference type="Proteomes" id="UP000288805">
    <property type="component" value="Unassembled WGS sequence"/>
</dbReference>
<dbReference type="GO" id="GO:0004519">
    <property type="term" value="F:endonuclease activity"/>
    <property type="evidence" value="ECO:0007669"/>
    <property type="project" value="UniProtKB-KW"/>
</dbReference>
<keyword evidence="1" id="KW-0808">Transferase</keyword>
<keyword evidence="2" id="KW-0548">Nucleotidyltransferase</keyword>
<dbReference type="AlphaFoldDB" id="A0A438FM41"/>
<dbReference type="Pfam" id="PF03732">
    <property type="entry name" value="Retrotrans_gag"/>
    <property type="match status" value="1"/>
</dbReference>
<dbReference type="InterPro" id="IPR041373">
    <property type="entry name" value="RT_RNaseH"/>
</dbReference>
<comment type="caution">
    <text evidence="8">The sequence shown here is derived from an EMBL/GenBank/DDBJ whole genome shotgun (WGS) entry which is preliminary data.</text>
</comment>
<dbReference type="Gene3D" id="2.40.70.10">
    <property type="entry name" value="Acid Proteases"/>
    <property type="match status" value="1"/>
</dbReference>
<gene>
    <name evidence="8" type="ORF">CK203_045805</name>
</gene>
<proteinExistence type="predicted"/>
<evidence type="ECO:0000313" key="9">
    <source>
        <dbReference type="Proteomes" id="UP000288805"/>
    </source>
</evidence>
<evidence type="ECO:0000256" key="6">
    <source>
        <dbReference type="ARBA" id="ARBA00022918"/>
    </source>
</evidence>
<keyword evidence="6" id="KW-0695">RNA-directed DNA polymerase</keyword>
<evidence type="ECO:0000256" key="5">
    <source>
        <dbReference type="ARBA" id="ARBA00022801"/>
    </source>
</evidence>
<dbReference type="Gene3D" id="3.30.420.10">
    <property type="entry name" value="Ribonuclease H-like superfamily/Ribonuclease H"/>
    <property type="match status" value="1"/>
</dbReference>
<evidence type="ECO:0000256" key="4">
    <source>
        <dbReference type="ARBA" id="ARBA00022759"/>
    </source>
</evidence>
<dbReference type="SUPFAM" id="SSF53098">
    <property type="entry name" value="Ribonuclease H-like"/>
    <property type="match status" value="1"/>
</dbReference>
<dbReference type="Pfam" id="PF17917">
    <property type="entry name" value="RT_RNaseH"/>
    <property type="match status" value="1"/>
</dbReference>
<keyword evidence="5" id="KW-0378">Hydrolase</keyword>
<dbReference type="PROSITE" id="PS50013">
    <property type="entry name" value="CHROMO_2"/>
    <property type="match status" value="1"/>
</dbReference>
<dbReference type="SUPFAM" id="SSF56672">
    <property type="entry name" value="DNA/RNA polymerases"/>
    <property type="match status" value="1"/>
</dbReference>
<protein>
    <recommendedName>
        <fullName evidence="7">Chromo domain-containing protein</fullName>
    </recommendedName>
</protein>
<dbReference type="InterPro" id="IPR000953">
    <property type="entry name" value="Chromo/chromo_shadow_dom"/>
</dbReference>